<comment type="cofactor">
    <cofactor evidence="1 7">
        <name>Mg(2+)</name>
        <dbReference type="ChEBI" id="CHEBI:18420"/>
    </cofactor>
</comment>
<dbReference type="Proteomes" id="UP000604765">
    <property type="component" value="Unassembled WGS sequence"/>
</dbReference>
<keyword evidence="11" id="KW-1185">Reference proteome</keyword>
<feature type="domain" description="CobB/CobQ-like glutamine amidotransferase" evidence="9">
    <location>
        <begin position="245"/>
        <end position="437"/>
    </location>
</feature>
<evidence type="ECO:0000256" key="3">
    <source>
        <dbReference type="ARBA" id="ARBA00022741"/>
    </source>
</evidence>
<dbReference type="InterPro" id="IPR027417">
    <property type="entry name" value="P-loop_NTPase"/>
</dbReference>
<feature type="active site" description="Nucleophile" evidence="7">
    <location>
        <position position="326"/>
    </location>
</feature>
<keyword evidence="5 7" id="KW-0460">Magnesium</keyword>
<evidence type="ECO:0000256" key="5">
    <source>
        <dbReference type="ARBA" id="ARBA00022842"/>
    </source>
</evidence>
<keyword evidence="7" id="KW-0169">Cobalamin biosynthesis</keyword>
<protein>
    <recommendedName>
        <fullName evidence="7">Cobyrinate a,c-diamide synthase</fullName>
        <ecNumber evidence="7">6.3.5.11</ecNumber>
    </recommendedName>
    <alternativeName>
        <fullName evidence="7">Cobyrinic acid a,c-diamide synthetase</fullName>
    </alternativeName>
</protein>
<dbReference type="Gene3D" id="3.40.50.300">
    <property type="entry name" value="P-loop containing nucleotide triphosphate hydrolases"/>
    <property type="match status" value="1"/>
</dbReference>
<dbReference type="Pfam" id="PF01656">
    <property type="entry name" value="CbiA"/>
    <property type="match status" value="1"/>
</dbReference>
<keyword evidence="3 7" id="KW-0547">Nucleotide-binding</keyword>
<dbReference type="CDD" id="cd05388">
    <property type="entry name" value="CobB_N"/>
    <property type="match status" value="1"/>
</dbReference>
<dbReference type="CDD" id="cd03130">
    <property type="entry name" value="GATase1_CobB"/>
    <property type="match status" value="1"/>
</dbReference>
<dbReference type="InterPro" id="IPR029062">
    <property type="entry name" value="Class_I_gatase-like"/>
</dbReference>
<name>A0ABQ3W1X5_9LACO</name>
<comment type="pathway">
    <text evidence="7">Cofactor biosynthesis; adenosylcobalamin biosynthesis; cob(II)yrinate a,c-diamide from sirohydrochlorin (anaerobic route): step 10/10.</text>
</comment>
<comment type="domain">
    <text evidence="7">Comprises of two domains. The C-terminal domain contains the binding site for glutamine and catalyzes the hydrolysis of this substrate to glutamate and ammonia. The N-terminal domain is anticipated to bind ATP and cobyrinate and catalyzes the ultimate synthesis of the diamide product. The ammonia produced via the glutaminase domain is probably translocated to the adjacent domain via a molecular tunnel, where it reacts with an activated intermediate.</text>
</comment>
<comment type="similarity">
    <text evidence="7">Belongs to the CobB/CbiA family.</text>
</comment>
<dbReference type="InterPro" id="IPR004484">
    <property type="entry name" value="CbiA/CobB_synth"/>
</dbReference>
<evidence type="ECO:0000259" key="8">
    <source>
        <dbReference type="Pfam" id="PF01656"/>
    </source>
</evidence>
<dbReference type="SUPFAM" id="SSF52540">
    <property type="entry name" value="P-loop containing nucleoside triphosphate hydrolases"/>
    <property type="match status" value="1"/>
</dbReference>
<dbReference type="RefSeq" id="WP_203629714.1">
    <property type="nucleotide sequence ID" value="NZ_BNJR01000011.1"/>
</dbReference>
<dbReference type="PANTHER" id="PTHR43873:SF1">
    <property type="entry name" value="COBYRINATE A,C-DIAMIDE SYNTHASE"/>
    <property type="match status" value="1"/>
</dbReference>
<accession>A0ABQ3W1X5</accession>
<dbReference type="HAMAP" id="MF_00027">
    <property type="entry name" value="CobB_CbiA"/>
    <property type="match status" value="1"/>
</dbReference>
<keyword evidence="6 7" id="KW-0315">Glutamine amidotransferase</keyword>
<keyword evidence="2 7" id="KW-0436">Ligase</keyword>
<keyword evidence="4 7" id="KW-0067">ATP-binding</keyword>
<comment type="caution">
    <text evidence="10">The sequence shown here is derived from an EMBL/GenBank/DDBJ whole genome shotgun (WGS) entry which is preliminary data.</text>
</comment>
<dbReference type="SUPFAM" id="SSF52317">
    <property type="entry name" value="Class I glutamine amidotransferase-like"/>
    <property type="match status" value="1"/>
</dbReference>
<evidence type="ECO:0000259" key="9">
    <source>
        <dbReference type="Pfam" id="PF07685"/>
    </source>
</evidence>
<evidence type="ECO:0000256" key="2">
    <source>
        <dbReference type="ARBA" id="ARBA00022598"/>
    </source>
</evidence>
<sequence length="456" mass="50708">MRKILIAGVTSGSGKTSVVLGLLAALSRQYQIQPYKVGPDYVDTKFHSRIVGRDSRNLDNFLVPDAQTLNYLFRRDTETVDIGLVEGVMGLYDGLGVDKDSHSTAKVAKMLGLPVILVVDGHAASTSIAAIIKGFQVFDKDVNIVGVIINNLKSNHHFQLIKAAIEQYDHVAVLGYLPHCDDVRLPSRQLGLVPDNELAQVDQKIAKLGELIKDHVDLKQLLGLMKKAVEPINVPQGYRRTHLKLGVAYDDAFSFYYEDNLNLLRQVGVKLTFFSPLNDQRLPDVDALYLGGGYPEEFAAELAANHKMKMAIKEASERGMPIYAECGGLMYLGNQLIDHGHTYQMAGVFDGTSEMTPRLKRFGYCIASPKEDTVLAKQGIKIRGHEFHHSTFRPGDGLDPVLQMTKVIDGRITQRWDGGYQVNHTFASYLHIHFYQDPTIFNQLLANLGAMENANR</sequence>
<dbReference type="NCBIfam" id="NF002204">
    <property type="entry name" value="PRK01077.1"/>
    <property type="match status" value="1"/>
</dbReference>
<dbReference type="Gene3D" id="3.40.50.880">
    <property type="match status" value="1"/>
</dbReference>
<reference evidence="10 11" key="1">
    <citation type="journal article" date="2021" name="Int. J. Syst. Evol. Microbiol.">
        <title>Lentilactobacillus fungorum sp. nov., isolated from spent mushroom substrates.</title>
        <authorList>
            <person name="Tohno M."/>
            <person name="Tanizawa Y."/>
            <person name="Kojima Y."/>
            <person name="Sakamoto M."/>
            <person name="Ohkuma M."/>
            <person name="Kobayashi H."/>
        </authorList>
    </citation>
    <scope>NUCLEOTIDE SEQUENCE [LARGE SCALE GENOMIC DNA]</scope>
    <source>
        <strain evidence="10 11">YK48G</strain>
    </source>
</reference>
<feature type="site" description="Increases nucleophilicity of active site Cys" evidence="7">
    <location>
        <position position="431"/>
    </location>
</feature>
<evidence type="ECO:0000256" key="1">
    <source>
        <dbReference type="ARBA" id="ARBA00001946"/>
    </source>
</evidence>
<comment type="catalytic activity">
    <reaction evidence="7">
        <text>cob(II)yrinate + 2 L-glutamine + 2 ATP + 2 H2O = cob(II)yrinate a,c diamide + 2 L-glutamate + 2 ADP + 2 phosphate + 2 H(+)</text>
        <dbReference type="Rhea" id="RHEA:26289"/>
        <dbReference type="ChEBI" id="CHEBI:15377"/>
        <dbReference type="ChEBI" id="CHEBI:15378"/>
        <dbReference type="ChEBI" id="CHEBI:29985"/>
        <dbReference type="ChEBI" id="CHEBI:30616"/>
        <dbReference type="ChEBI" id="CHEBI:43474"/>
        <dbReference type="ChEBI" id="CHEBI:58359"/>
        <dbReference type="ChEBI" id="CHEBI:58537"/>
        <dbReference type="ChEBI" id="CHEBI:58894"/>
        <dbReference type="ChEBI" id="CHEBI:456216"/>
        <dbReference type="EC" id="6.3.5.11"/>
    </reaction>
</comment>
<comment type="miscellaneous">
    <text evidence="7">The a and c carboxylates of cobyrinate are activated for nucleophilic attack via formation of a phosphorylated intermediate by ATP. CbiA catalyzes first the amidation of the c-carboxylate, and then that of the a-carboxylate.</text>
</comment>
<dbReference type="EC" id="6.3.5.11" evidence="7"/>
<evidence type="ECO:0000313" key="11">
    <source>
        <dbReference type="Proteomes" id="UP000604765"/>
    </source>
</evidence>
<dbReference type="NCBIfam" id="TIGR00379">
    <property type="entry name" value="cobB"/>
    <property type="match status" value="1"/>
</dbReference>
<comment type="function">
    <text evidence="7">Catalyzes the ATP-dependent amidation of the two carboxylate groups at positions a and c of cobyrinate, using either L-glutamine or ammonia as the nitrogen source.</text>
</comment>
<dbReference type="PANTHER" id="PTHR43873">
    <property type="entry name" value="COBYRINATE A,C-DIAMIDE SYNTHASE"/>
    <property type="match status" value="1"/>
</dbReference>
<evidence type="ECO:0000256" key="7">
    <source>
        <dbReference type="HAMAP-Rule" id="MF_00027"/>
    </source>
</evidence>
<organism evidence="10 11">
    <name type="scientific">Lentilactobacillus fungorum</name>
    <dbReference type="NCBI Taxonomy" id="2201250"/>
    <lineage>
        <taxon>Bacteria</taxon>
        <taxon>Bacillati</taxon>
        <taxon>Bacillota</taxon>
        <taxon>Bacilli</taxon>
        <taxon>Lactobacillales</taxon>
        <taxon>Lactobacillaceae</taxon>
        <taxon>Lentilactobacillus</taxon>
    </lineage>
</organism>
<dbReference type="InterPro" id="IPR002586">
    <property type="entry name" value="CobQ/CobB/MinD/ParA_Nub-bd_dom"/>
</dbReference>
<evidence type="ECO:0000256" key="6">
    <source>
        <dbReference type="ARBA" id="ARBA00022962"/>
    </source>
</evidence>
<dbReference type="InterPro" id="IPR011698">
    <property type="entry name" value="GATase_3"/>
</dbReference>
<proteinExistence type="inferred from homology"/>
<gene>
    <name evidence="7 10" type="primary">cbiA</name>
    <name evidence="10" type="ORF">YK48G_10990</name>
</gene>
<feature type="domain" description="CobQ/CobB/MinD/ParA nucleotide binding" evidence="8">
    <location>
        <begin position="4"/>
        <end position="190"/>
    </location>
</feature>
<evidence type="ECO:0000313" key="10">
    <source>
        <dbReference type="EMBL" id="GHP13674.1"/>
    </source>
</evidence>
<evidence type="ECO:0000256" key="4">
    <source>
        <dbReference type="ARBA" id="ARBA00022840"/>
    </source>
</evidence>
<dbReference type="Pfam" id="PF07685">
    <property type="entry name" value="GATase_3"/>
    <property type="match status" value="1"/>
</dbReference>
<dbReference type="PROSITE" id="PS51274">
    <property type="entry name" value="GATASE_COBBQ"/>
    <property type="match status" value="1"/>
</dbReference>
<dbReference type="EMBL" id="BNJR01000011">
    <property type="protein sequence ID" value="GHP13674.1"/>
    <property type="molecule type" value="Genomic_DNA"/>
</dbReference>